<feature type="region of interest" description="Disordered" evidence="1">
    <location>
        <begin position="254"/>
        <end position="308"/>
    </location>
</feature>
<name>A0A6M2DV99_XENCH</name>
<feature type="compositionally biased region" description="Low complexity" evidence="1">
    <location>
        <begin position="288"/>
        <end position="308"/>
    </location>
</feature>
<proteinExistence type="predicted"/>
<dbReference type="AlphaFoldDB" id="A0A6M2DV99"/>
<accession>A0A6M2DV99</accession>
<dbReference type="EMBL" id="GIIL01006337">
    <property type="protein sequence ID" value="NOV50063.1"/>
    <property type="molecule type" value="Transcribed_RNA"/>
</dbReference>
<feature type="compositionally biased region" description="Low complexity" evidence="1">
    <location>
        <begin position="441"/>
        <end position="465"/>
    </location>
</feature>
<sequence>MLNHLPFLGLILTCLKGQDEQKEGLLTSLHSQLSQFLQFSKDERMGILDETAAREMMLDALVLRFSLVGGLFDTIQKNSTSTTDWALLLVQLICTSVIDLNNNSELFTTVIDMLATLIHSTLVSDNSSDRDEKKFYQNLMKKLKKEVGERNNPSIQHVRQLLQLPKLTCEVIACEPVGVLLDTKGNKISFDKKQGLRLSDKQRISAWDLLEGHKNPAPLSWAWFGAVKMERKPLRYEEAHRLLKYHTHGLQKPTSHYLDPLPLPPEDLEPVPEKTSRPADCCGDIKSDTPSSSSIDQSPHPGHMMMPGGHMPVGGMPGGPINAGPMPGMMMPGAPMMGGPNGMMMVGVGGGAGMGVGGMGVGVGGVGVPGPVVPAVGRGRGKGTRRPRKNKANQQNQQQQVVPGGQGVGGHMAGAGVGQQQPNANMLQMQSAQMQQMQYAQAQQGMAGQPQQHQGFGQQGQSGQQWSYPQTPMSQQYGYGPTPQVNRFERPQLNNSKQALSNMLKQRQPINQFMPSGAGGGSPALGAGGPGGQYSAAMGPRQQMIRQQLRAGMAPNSMAMNAQGVMAGSQGISPGMNTSQLASQNMGQMNVQGMGNPGMQGQMMGQNTNMGQGLNPGMANQIMSNQGMGSQTGGQVMGGQNISGAPQAMFQSQQYGNIPQGMNQNYPGYTGQPTNQQAMMGGFQGQQQFPNQQNSAMMNQQQRNAHAEYMAQRVSRGSYMQQQAPNVTMNTMGGPAPPYPRGGQPGSQSQVPQFPQQMNPQQSQRMRQQMLALQQQQQQQQQQQAMGNTQQQGSPALVAQLQRQLNQPQQSMMNQYSHQPPPY</sequence>
<feature type="compositionally biased region" description="Low complexity" evidence="1">
    <location>
        <begin position="746"/>
        <end position="810"/>
    </location>
</feature>
<evidence type="ECO:0000256" key="1">
    <source>
        <dbReference type="SAM" id="MobiDB-lite"/>
    </source>
</evidence>
<protein>
    <submittedName>
        <fullName evidence="2">Putative thyroid hormone receptor-associated protein complex subunit</fullName>
    </submittedName>
</protein>
<feature type="compositionally biased region" description="Low complexity" evidence="1">
    <location>
        <begin position="394"/>
        <end position="403"/>
    </location>
</feature>
<feature type="compositionally biased region" description="Polar residues" evidence="1">
    <location>
        <begin position="466"/>
        <end position="477"/>
    </location>
</feature>
<feature type="compositionally biased region" description="Gly residues" evidence="1">
    <location>
        <begin position="404"/>
        <end position="417"/>
    </location>
</feature>
<feature type="region of interest" description="Disordered" evidence="1">
    <location>
        <begin position="372"/>
        <end position="419"/>
    </location>
</feature>
<feature type="compositionally biased region" description="Polar residues" evidence="1">
    <location>
        <begin position="811"/>
        <end position="823"/>
    </location>
</feature>
<feature type="compositionally biased region" description="Basic and acidic residues" evidence="1">
    <location>
        <begin position="271"/>
        <end position="287"/>
    </location>
</feature>
<reference evidence="2" key="1">
    <citation type="submission" date="2020-03" db="EMBL/GenBank/DDBJ databases">
        <title>Transcriptomic Profiling of the Digestive Tract of the Rat Flea, Xenopsylla cheopis, Following Blood Feeding and Infection with Yersinia pestis.</title>
        <authorList>
            <person name="Bland D.M."/>
            <person name="Martens C.A."/>
            <person name="Virtaneva K."/>
            <person name="Kanakabandi K."/>
            <person name="Long D."/>
            <person name="Rosenke R."/>
            <person name="Saturday G.A."/>
            <person name="Hoyt F.H."/>
            <person name="Bruno D.P."/>
            <person name="Ribeiro J.M.C."/>
            <person name="Hinnebusch J."/>
        </authorList>
    </citation>
    <scope>NUCLEOTIDE SEQUENCE</scope>
</reference>
<dbReference type="PANTHER" id="PTHR46007:SF11">
    <property type="entry name" value="MEDIATOR OF RNA POLYMERASE II TRANSCRIPTION SUBUNIT 12"/>
    <property type="match status" value="1"/>
</dbReference>
<feature type="compositionally biased region" description="Basic residues" evidence="1">
    <location>
        <begin position="379"/>
        <end position="391"/>
    </location>
</feature>
<dbReference type="GO" id="GO:0016592">
    <property type="term" value="C:mediator complex"/>
    <property type="evidence" value="ECO:0007669"/>
    <property type="project" value="TreeGrafter"/>
</dbReference>
<dbReference type="GO" id="GO:0003713">
    <property type="term" value="F:transcription coactivator activity"/>
    <property type="evidence" value="ECO:0007669"/>
    <property type="project" value="TreeGrafter"/>
</dbReference>
<evidence type="ECO:0000313" key="2">
    <source>
        <dbReference type="EMBL" id="NOV50063.1"/>
    </source>
</evidence>
<feature type="region of interest" description="Disordered" evidence="1">
    <location>
        <begin position="726"/>
        <end position="823"/>
    </location>
</feature>
<organism evidence="2">
    <name type="scientific">Xenopsylla cheopis</name>
    <name type="common">Oriental rat flea</name>
    <name type="synonym">Pulex cheopis</name>
    <dbReference type="NCBI Taxonomy" id="163159"/>
    <lineage>
        <taxon>Eukaryota</taxon>
        <taxon>Metazoa</taxon>
        <taxon>Ecdysozoa</taxon>
        <taxon>Arthropoda</taxon>
        <taxon>Hexapoda</taxon>
        <taxon>Insecta</taxon>
        <taxon>Pterygota</taxon>
        <taxon>Neoptera</taxon>
        <taxon>Endopterygota</taxon>
        <taxon>Siphonaptera</taxon>
        <taxon>Pulicidae</taxon>
        <taxon>Xenopsyllinae</taxon>
        <taxon>Xenopsylla</taxon>
    </lineage>
</organism>
<dbReference type="GO" id="GO:0045944">
    <property type="term" value="P:positive regulation of transcription by RNA polymerase II"/>
    <property type="evidence" value="ECO:0007669"/>
    <property type="project" value="TreeGrafter"/>
</dbReference>
<dbReference type="InterPro" id="IPR051647">
    <property type="entry name" value="Mediator_comp_sub12"/>
</dbReference>
<dbReference type="PANTHER" id="PTHR46007">
    <property type="entry name" value="MEDIATOR OF RNA POLYMERASE II TRANSCRIPTION SUBUNIT 12"/>
    <property type="match status" value="1"/>
</dbReference>
<keyword evidence="2" id="KW-0675">Receptor</keyword>
<feature type="region of interest" description="Disordered" evidence="1">
    <location>
        <begin position="441"/>
        <end position="488"/>
    </location>
</feature>